<name>A0ABV1B3M3_9FIRM</name>
<gene>
    <name evidence="1" type="ORF">WMO25_05555</name>
</gene>
<sequence>MDREIGMVDAFSDEGNEKPGCLQFQEMSGSPENQNLRGYENGV</sequence>
<evidence type="ECO:0000313" key="2">
    <source>
        <dbReference type="Proteomes" id="UP001469749"/>
    </source>
</evidence>
<accession>A0ABV1B3M3</accession>
<keyword evidence="2" id="KW-1185">Reference proteome</keyword>
<evidence type="ECO:0000313" key="1">
    <source>
        <dbReference type="EMBL" id="MEQ2364562.1"/>
    </source>
</evidence>
<protein>
    <submittedName>
        <fullName evidence="1">Uncharacterized protein</fullName>
    </submittedName>
</protein>
<dbReference type="EMBL" id="JBBMEK010000046">
    <property type="protein sequence ID" value="MEQ2364562.1"/>
    <property type="molecule type" value="Genomic_DNA"/>
</dbReference>
<organism evidence="1 2">
    <name type="scientific">Coprococcus intestinihominis</name>
    <dbReference type="NCBI Taxonomy" id="3133154"/>
    <lineage>
        <taxon>Bacteria</taxon>
        <taxon>Bacillati</taxon>
        <taxon>Bacillota</taxon>
        <taxon>Clostridia</taxon>
        <taxon>Lachnospirales</taxon>
        <taxon>Lachnospiraceae</taxon>
        <taxon>Coprococcus</taxon>
    </lineage>
</organism>
<proteinExistence type="predicted"/>
<reference evidence="1 2" key="1">
    <citation type="submission" date="2024-03" db="EMBL/GenBank/DDBJ databases">
        <title>Human intestinal bacterial collection.</title>
        <authorList>
            <person name="Pauvert C."/>
            <person name="Hitch T.C.A."/>
            <person name="Clavel T."/>
        </authorList>
    </citation>
    <scope>NUCLEOTIDE SEQUENCE [LARGE SCALE GENOMIC DNA]</scope>
    <source>
        <strain evidence="1 2">CLA-AA-H190</strain>
    </source>
</reference>
<dbReference type="RefSeq" id="WP_349084518.1">
    <property type="nucleotide sequence ID" value="NZ_JBBMEK010000046.1"/>
</dbReference>
<comment type="caution">
    <text evidence="1">The sequence shown here is derived from an EMBL/GenBank/DDBJ whole genome shotgun (WGS) entry which is preliminary data.</text>
</comment>
<dbReference type="Proteomes" id="UP001469749">
    <property type="component" value="Unassembled WGS sequence"/>
</dbReference>